<gene>
    <name evidence="2" type="ORF">D7B24_008897</name>
</gene>
<dbReference type="Gene3D" id="3.10.129.10">
    <property type="entry name" value="Hotdog Thioesterase"/>
    <property type="match status" value="1"/>
</dbReference>
<reference evidence="2 3" key="1">
    <citation type="submission" date="2018-10" db="EMBL/GenBank/DDBJ databases">
        <title>Genome sequence of Verticillium nonalfalfae VnAa140.</title>
        <authorList>
            <person name="Stajich J.E."/>
            <person name="Kasson M.T."/>
        </authorList>
    </citation>
    <scope>NUCLEOTIDE SEQUENCE [LARGE SCALE GENOMIC DNA]</scope>
    <source>
        <strain evidence="2 3">VnAa140</strain>
    </source>
</reference>
<feature type="compositionally biased region" description="Polar residues" evidence="1">
    <location>
        <begin position="8"/>
        <end position="26"/>
    </location>
</feature>
<proteinExistence type="predicted"/>
<dbReference type="EMBL" id="RBVV01000083">
    <property type="protein sequence ID" value="RNJ55200.1"/>
    <property type="molecule type" value="Genomic_DNA"/>
</dbReference>
<dbReference type="GeneID" id="39612586"/>
<evidence type="ECO:0000313" key="3">
    <source>
        <dbReference type="Proteomes" id="UP000267145"/>
    </source>
</evidence>
<dbReference type="InterPro" id="IPR029069">
    <property type="entry name" value="HotDog_dom_sf"/>
</dbReference>
<evidence type="ECO:0008006" key="4">
    <source>
        <dbReference type="Google" id="ProtNLM"/>
    </source>
</evidence>
<dbReference type="AlphaFoldDB" id="A0A3M9Y7W9"/>
<dbReference type="RefSeq" id="XP_028493358.1">
    <property type="nucleotide sequence ID" value="XM_028642979.1"/>
</dbReference>
<protein>
    <recommendedName>
        <fullName evidence="4">Thioesterase/thiol ester dehydrase-isomerase</fullName>
    </recommendedName>
</protein>
<dbReference type="SUPFAM" id="SSF54637">
    <property type="entry name" value="Thioesterase/thiol ester dehydrase-isomerase"/>
    <property type="match status" value="1"/>
</dbReference>
<dbReference type="Pfam" id="PF13279">
    <property type="entry name" value="4HBT_2"/>
    <property type="match status" value="1"/>
</dbReference>
<dbReference type="CDD" id="cd00586">
    <property type="entry name" value="4HBT"/>
    <property type="match status" value="1"/>
</dbReference>
<evidence type="ECO:0000256" key="1">
    <source>
        <dbReference type="SAM" id="MobiDB-lite"/>
    </source>
</evidence>
<evidence type="ECO:0000313" key="2">
    <source>
        <dbReference type="EMBL" id="RNJ55200.1"/>
    </source>
</evidence>
<accession>A0A3M9Y7W9</accession>
<dbReference type="Proteomes" id="UP000267145">
    <property type="component" value="Unassembled WGS sequence"/>
</dbReference>
<name>A0A3M9Y7W9_9PEZI</name>
<organism evidence="2 3">
    <name type="scientific">Verticillium nonalfalfae</name>
    <dbReference type="NCBI Taxonomy" id="1051616"/>
    <lineage>
        <taxon>Eukaryota</taxon>
        <taxon>Fungi</taxon>
        <taxon>Dikarya</taxon>
        <taxon>Ascomycota</taxon>
        <taxon>Pezizomycotina</taxon>
        <taxon>Sordariomycetes</taxon>
        <taxon>Hypocreomycetidae</taxon>
        <taxon>Glomerellales</taxon>
        <taxon>Plectosphaerellaceae</taxon>
        <taxon>Verticillium</taxon>
    </lineage>
</organism>
<sequence length="295" mass="33651">MDQFASRMRSSTLISHQIRSRCTTRASPRLPSRARLHTPGRLVSETPTPAAPASPLNSRWLSDLQARIRRIASVESRSGKHEEARQLLRLTETQWLGFLAGRDGFLTGEGWRGLDRHQVNWGDMVSSARRTAYVWVVSGHVNNVMYNKFAESARVNWILSHGKRDGPEAAKEWAEIMSPRGVGLILKSIKTDFKFPMAYPDQVTVVYKLAERPTYASDHLKLDALLLSEQHRRVAARCIEEVTIYDYRAAKKAVLPPHMVDRLAETYELQEEARREFDERANGVFKAIQEIEAKE</sequence>
<feature type="region of interest" description="Disordered" evidence="1">
    <location>
        <begin position="1"/>
        <end position="56"/>
    </location>
</feature>
<comment type="caution">
    <text evidence="2">The sequence shown here is derived from an EMBL/GenBank/DDBJ whole genome shotgun (WGS) entry which is preliminary data.</text>
</comment>
<keyword evidence="3" id="KW-1185">Reference proteome</keyword>